<dbReference type="EMBL" id="FORI01000010">
    <property type="protein sequence ID" value="SFI99091.1"/>
    <property type="molecule type" value="Genomic_DNA"/>
</dbReference>
<protein>
    <recommendedName>
        <fullName evidence="3">Transposase, YhgA-like</fullName>
    </recommendedName>
</protein>
<organism evidence="1 2">
    <name type="scientific">Treponema bryantii</name>
    <dbReference type="NCBI Taxonomy" id="163"/>
    <lineage>
        <taxon>Bacteria</taxon>
        <taxon>Pseudomonadati</taxon>
        <taxon>Spirochaetota</taxon>
        <taxon>Spirochaetia</taxon>
        <taxon>Spirochaetales</taxon>
        <taxon>Treponemataceae</taxon>
        <taxon>Treponema</taxon>
    </lineage>
</organism>
<evidence type="ECO:0000313" key="1">
    <source>
        <dbReference type="EMBL" id="SFI99091.1"/>
    </source>
</evidence>
<dbReference type="Proteomes" id="UP000182737">
    <property type="component" value="Unassembled WGS sequence"/>
</dbReference>
<dbReference type="RefSeq" id="WP_074933113.1">
    <property type="nucleotide sequence ID" value="NZ_FORI01000010.1"/>
</dbReference>
<keyword evidence="2" id="KW-1185">Reference proteome</keyword>
<accession>A0A1I3MQ92</accession>
<evidence type="ECO:0008006" key="3">
    <source>
        <dbReference type="Google" id="ProtNLM"/>
    </source>
</evidence>
<dbReference type="AlphaFoldDB" id="A0A1I3MQ92"/>
<reference evidence="2" key="1">
    <citation type="submission" date="2016-10" db="EMBL/GenBank/DDBJ databases">
        <authorList>
            <person name="Varghese N."/>
            <person name="Submissions S."/>
        </authorList>
    </citation>
    <scope>NUCLEOTIDE SEQUENCE [LARGE SCALE GENOMIC DNA]</scope>
    <source>
        <strain evidence="2">XBD1002</strain>
    </source>
</reference>
<proteinExistence type="predicted"/>
<evidence type="ECO:0000313" key="2">
    <source>
        <dbReference type="Proteomes" id="UP000182737"/>
    </source>
</evidence>
<sequence length="294" mass="34135">MENEVAPTINREYKDRLFKFIFGKDTEQSKRWRLQLYNALNGTNITDADALVINTIENVLFISMHNDISFIFDTEMNLYEEQSSWNPNMPLRGFIYFSILYQKYLVKNKMTILSTQKVMIPRPRFFVFYHGKETEPETIKLKLSDSFLGEPRDEEQFEWTATVLNLRPDENVPLNKNCTPLYHYTKFISMITANIAAGMDNQKAVETAVDEAIKQELLGDFFKVNKAEVIGMCMTEFDEELAINTWRQDGRTEKAIETAVNMLKKNYPTSDISEITGLPLEKVLELQKESTVQA</sequence>
<name>A0A1I3MQ92_9SPIR</name>
<gene>
    <name evidence="1" type="ORF">SAMN04487775_11039</name>
</gene>
<dbReference type="OrthoDB" id="357854at2"/>